<dbReference type="EMBL" id="VCPC01000001">
    <property type="protein sequence ID" value="TMV14858.1"/>
    <property type="molecule type" value="Genomic_DNA"/>
</dbReference>
<gene>
    <name evidence="3" type="ORF">FGK64_02450</name>
</gene>
<feature type="region of interest" description="Disordered" evidence="1">
    <location>
        <begin position="170"/>
        <end position="190"/>
    </location>
</feature>
<keyword evidence="2" id="KW-0732">Signal</keyword>
<dbReference type="Proteomes" id="UP001191082">
    <property type="component" value="Unassembled WGS sequence"/>
</dbReference>
<accession>A0ABY2XCW1</accession>
<sequence>MFTALCVLSLVATPVHAEPQRWALSDPWNISFYPATQGCLAYATFDGTGIFIGFDTLEDVPALDITLLDSRWQSIESGSSYPVSLTFGNNAPWVLEMTGVHMDGAPGLHILIDATMDRSATFIEEFQSEMKMRWSYADTTLGEFTLQGSRQAFQQVVACQTAHAETIAAPSSGLPANAETVSTSVSAGTD</sequence>
<evidence type="ECO:0000256" key="2">
    <source>
        <dbReference type="SAM" id="SignalP"/>
    </source>
</evidence>
<proteinExistence type="predicted"/>
<evidence type="ECO:0000313" key="3">
    <source>
        <dbReference type="EMBL" id="TMV14858.1"/>
    </source>
</evidence>
<protein>
    <submittedName>
        <fullName evidence="3">Uncharacterized protein</fullName>
    </submittedName>
</protein>
<evidence type="ECO:0000256" key="1">
    <source>
        <dbReference type="SAM" id="MobiDB-lite"/>
    </source>
</evidence>
<feature type="compositionally biased region" description="Polar residues" evidence="1">
    <location>
        <begin position="179"/>
        <end position="190"/>
    </location>
</feature>
<organism evidence="3 4">
    <name type="scientific">Arenibacterium halophilum</name>
    <dbReference type="NCBI Taxonomy" id="2583821"/>
    <lineage>
        <taxon>Bacteria</taxon>
        <taxon>Pseudomonadati</taxon>
        <taxon>Pseudomonadota</taxon>
        <taxon>Alphaproteobacteria</taxon>
        <taxon>Rhodobacterales</taxon>
        <taxon>Paracoccaceae</taxon>
        <taxon>Arenibacterium</taxon>
    </lineage>
</organism>
<evidence type="ECO:0000313" key="4">
    <source>
        <dbReference type="Proteomes" id="UP001191082"/>
    </source>
</evidence>
<reference evidence="3 4" key="1">
    <citation type="submission" date="2019-05" db="EMBL/GenBank/DDBJ databases">
        <title>Marivita sp. nov. isolated from sea sediment.</title>
        <authorList>
            <person name="Kim W."/>
        </authorList>
    </citation>
    <scope>NUCLEOTIDE SEQUENCE [LARGE SCALE GENOMIC DNA]</scope>
    <source>
        <strain evidence="3 4">CAU 1492</strain>
    </source>
</reference>
<name>A0ABY2XCW1_9RHOB</name>
<feature type="signal peptide" evidence="2">
    <location>
        <begin position="1"/>
        <end position="17"/>
    </location>
</feature>
<comment type="caution">
    <text evidence="3">The sequence shown here is derived from an EMBL/GenBank/DDBJ whole genome shotgun (WGS) entry which is preliminary data.</text>
</comment>
<keyword evidence="4" id="KW-1185">Reference proteome</keyword>
<feature type="chain" id="PRO_5047114602" evidence="2">
    <location>
        <begin position="18"/>
        <end position="190"/>
    </location>
</feature>